<dbReference type="Proteomes" id="UP000708208">
    <property type="component" value="Unassembled WGS sequence"/>
</dbReference>
<keyword evidence="2" id="KW-1185">Reference proteome</keyword>
<gene>
    <name evidence="1" type="ORF">AFUS01_LOCUS33236</name>
</gene>
<sequence>LFRQRPPIPLTSRSSYYVKSYVTSEKVAEKLDKRSAEISRIEIESTGKGSARNPQESGNEEIRAKLPKYAKECQVPPATTFELLTATDEITQTSFAGNVQLEGTAYSSVSTELSEIFPNPGDRQPADVEEGYVFLLNLHYI</sequence>
<dbReference type="EMBL" id="CAJVCH010528056">
    <property type="protein sequence ID" value="CAG7822997.1"/>
    <property type="molecule type" value="Genomic_DNA"/>
</dbReference>
<reference evidence="1" key="1">
    <citation type="submission" date="2021-06" db="EMBL/GenBank/DDBJ databases">
        <authorList>
            <person name="Hodson N. C."/>
            <person name="Mongue J. A."/>
            <person name="Jaron S. K."/>
        </authorList>
    </citation>
    <scope>NUCLEOTIDE SEQUENCE</scope>
</reference>
<feature type="non-terminal residue" evidence="1">
    <location>
        <position position="1"/>
    </location>
</feature>
<organism evidence="1 2">
    <name type="scientific">Allacma fusca</name>
    <dbReference type="NCBI Taxonomy" id="39272"/>
    <lineage>
        <taxon>Eukaryota</taxon>
        <taxon>Metazoa</taxon>
        <taxon>Ecdysozoa</taxon>
        <taxon>Arthropoda</taxon>
        <taxon>Hexapoda</taxon>
        <taxon>Collembola</taxon>
        <taxon>Symphypleona</taxon>
        <taxon>Sminthuridae</taxon>
        <taxon>Allacma</taxon>
    </lineage>
</organism>
<evidence type="ECO:0000313" key="1">
    <source>
        <dbReference type="EMBL" id="CAG7822997.1"/>
    </source>
</evidence>
<evidence type="ECO:0000313" key="2">
    <source>
        <dbReference type="Proteomes" id="UP000708208"/>
    </source>
</evidence>
<protein>
    <submittedName>
        <fullName evidence="1">Uncharacterized protein</fullName>
    </submittedName>
</protein>
<name>A0A8J2KZM0_9HEXA</name>
<proteinExistence type="predicted"/>
<accession>A0A8J2KZM0</accession>
<comment type="caution">
    <text evidence="1">The sequence shown here is derived from an EMBL/GenBank/DDBJ whole genome shotgun (WGS) entry which is preliminary data.</text>
</comment>
<dbReference type="AlphaFoldDB" id="A0A8J2KZM0"/>